<reference evidence="2 3" key="1">
    <citation type="submission" date="2015-09" db="EMBL/GenBank/DDBJ databases">
        <title>Identification and resolution of microdiversity through metagenomic sequencing of parallel consortia.</title>
        <authorList>
            <person name="Nelson W.C."/>
            <person name="Romine M.F."/>
            <person name="Lindemann S.R."/>
        </authorList>
    </citation>
    <scope>NUCLEOTIDE SEQUENCE [LARGE SCALE GENOMIC DNA]</scope>
    <source>
        <strain evidence="2">Ana</strain>
    </source>
</reference>
<feature type="domain" description="Antitoxin FitA-like ribbon-helix-helix" evidence="1">
    <location>
        <begin position="7"/>
        <end position="40"/>
    </location>
</feature>
<sequence>MTPIILKSLEPQLAERLQQRASQNGRTLEEEITIILSSALTPASLHDDRIDLATAIEQRFAPLEEFELPEIPREPIRTAPTFS</sequence>
<dbReference type="EMBL" id="LJZR01000012">
    <property type="protein sequence ID" value="KPQ35354.1"/>
    <property type="molecule type" value="Genomic_DNA"/>
</dbReference>
<dbReference type="Pfam" id="PF22513">
    <property type="entry name" value="FitA-like_RHH"/>
    <property type="match status" value="1"/>
</dbReference>
<dbReference type="Gene3D" id="1.10.1220.10">
    <property type="entry name" value="Met repressor-like"/>
    <property type="match status" value="1"/>
</dbReference>
<dbReference type="AlphaFoldDB" id="A0A0N8KN25"/>
<dbReference type="InterPro" id="IPR010985">
    <property type="entry name" value="Ribbon_hlx_hlx"/>
</dbReference>
<dbReference type="SUPFAM" id="SSF47598">
    <property type="entry name" value="Ribbon-helix-helix"/>
    <property type="match status" value="1"/>
</dbReference>
<protein>
    <recommendedName>
        <fullName evidence="1">Antitoxin FitA-like ribbon-helix-helix domain-containing protein</fullName>
    </recommendedName>
</protein>
<comment type="caution">
    <text evidence="2">The sequence shown here is derived from an EMBL/GenBank/DDBJ whole genome shotgun (WGS) entry which is preliminary data.</text>
</comment>
<accession>A0A0N8KN25</accession>
<evidence type="ECO:0000313" key="2">
    <source>
        <dbReference type="EMBL" id="KPQ35354.1"/>
    </source>
</evidence>
<evidence type="ECO:0000259" key="1">
    <source>
        <dbReference type="Pfam" id="PF22513"/>
    </source>
</evidence>
<dbReference type="InterPro" id="IPR013321">
    <property type="entry name" value="Arc_rbn_hlx_hlx"/>
</dbReference>
<evidence type="ECO:0000313" key="3">
    <source>
        <dbReference type="Proteomes" id="UP000050465"/>
    </source>
</evidence>
<dbReference type="Proteomes" id="UP000050465">
    <property type="component" value="Unassembled WGS sequence"/>
</dbReference>
<proteinExistence type="predicted"/>
<gene>
    <name evidence="2" type="ORF">HLUCCA11_10355</name>
</gene>
<dbReference type="InterPro" id="IPR053853">
    <property type="entry name" value="FitA-like_RHH"/>
</dbReference>
<dbReference type="GO" id="GO:0006355">
    <property type="term" value="P:regulation of DNA-templated transcription"/>
    <property type="evidence" value="ECO:0007669"/>
    <property type="project" value="InterPro"/>
</dbReference>
<organism evidence="2 3">
    <name type="scientific">Phormidesmis priestleyi Ana</name>
    <dbReference type="NCBI Taxonomy" id="1666911"/>
    <lineage>
        <taxon>Bacteria</taxon>
        <taxon>Bacillati</taxon>
        <taxon>Cyanobacteriota</taxon>
        <taxon>Cyanophyceae</taxon>
        <taxon>Leptolyngbyales</taxon>
        <taxon>Leptolyngbyaceae</taxon>
        <taxon>Phormidesmis</taxon>
    </lineage>
</organism>
<name>A0A0N8KN25_9CYAN</name>
<dbReference type="STRING" id="1666911.HLUCCA11_10355"/>